<evidence type="ECO:0000256" key="1">
    <source>
        <dbReference type="ARBA" id="ARBA00004584"/>
    </source>
</evidence>
<dbReference type="PANTHER" id="PTHR45660">
    <property type="entry name" value="HISTONE-LYSINE N-METHYLTRANSFERASE SETMAR"/>
    <property type="match status" value="1"/>
</dbReference>
<dbReference type="Proteomes" id="UP001168877">
    <property type="component" value="Unassembled WGS sequence"/>
</dbReference>
<dbReference type="Gene3D" id="2.30.280.10">
    <property type="entry name" value="SRA-YDG"/>
    <property type="match status" value="1"/>
</dbReference>
<evidence type="ECO:0000313" key="5">
    <source>
        <dbReference type="EMBL" id="KAK0571188.1"/>
    </source>
</evidence>
<name>A0AA39RCS2_ACESA</name>
<keyword evidence="2 3" id="KW-0539">Nucleus</keyword>
<dbReference type="GO" id="GO:0003690">
    <property type="term" value="F:double-stranded DNA binding"/>
    <property type="evidence" value="ECO:0007669"/>
    <property type="project" value="TreeGrafter"/>
</dbReference>
<comment type="caution">
    <text evidence="5">The sequence shown here is derived from an EMBL/GenBank/DDBJ whole genome shotgun (WGS) entry which is preliminary data.</text>
</comment>
<dbReference type="PANTHER" id="PTHR45660:SF46">
    <property type="entry name" value="HISTONE-LYSINE N-METHYLTRANSFERASE, H3 LYSINE-9 SPECIFIC SUVH6"/>
    <property type="match status" value="1"/>
</dbReference>
<evidence type="ECO:0000256" key="2">
    <source>
        <dbReference type="ARBA" id="ARBA00023242"/>
    </source>
</evidence>
<dbReference type="EMBL" id="JAUESC010000388">
    <property type="protein sequence ID" value="KAK0571188.1"/>
    <property type="molecule type" value="Genomic_DNA"/>
</dbReference>
<dbReference type="AlphaFoldDB" id="A0AA39RCS2"/>
<evidence type="ECO:0000313" key="6">
    <source>
        <dbReference type="Proteomes" id="UP001168877"/>
    </source>
</evidence>
<dbReference type="InterPro" id="IPR003105">
    <property type="entry name" value="SRA_YDG"/>
</dbReference>
<dbReference type="InterPro" id="IPR015947">
    <property type="entry name" value="PUA-like_sf"/>
</dbReference>
<dbReference type="GO" id="GO:0042054">
    <property type="term" value="F:histone methyltransferase activity"/>
    <property type="evidence" value="ECO:0007669"/>
    <property type="project" value="TreeGrafter"/>
</dbReference>
<reference evidence="5" key="1">
    <citation type="journal article" date="2022" name="Plant J.">
        <title>Strategies of tolerance reflected in two North American maple genomes.</title>
        <authorList>
            <person name="McEvoy S.L."/>
            <person name="Sezen U.U."/>
            <person name="Trouern-Trend A."/>
            <person name="McMahon S.M."/>
            <person name="Schaberg P.G."/>
            <person name="Yang J."/>
            <person name="Wegrzyn J.L."/>
            <person name="Swenson N.G."/>
        </authorList>
    </citation>
    <scope>NUCLEOTIDE SEQUENCE</scope>
    <source>
        <strain evidence="5">NS2018</strain>
    </source>
</reference>
<reference evidence="5" key="2">
    <citation type="submission" date="2023-06" db="EMBL/GenBank/DDBJ databases">
        <authorList>
            <person name="Swenson N.G."/>
            <person name="Wegrzyn J.L."/>
            <person name="Mcevoy S.L."/>
        </authorList>
    </citation>
    <scope>NUCLEOTIDE SEQUENCE</scope>
    <source>
        <strain evidence="5">NS2018</strain>
        <tissue evidence="5">Leaf</tissue>
    </source>
</reference>
<feature type="domain" description="YDG" evidence="4">
    <location>
        <begin position="343"/>
        <end position="491"/>
    </location>
</feature>
<evidence type="ECO:0000256" key="3">
    <source>
        <dbReference type="PROSITE-ProRule" id="PRU00358"/>
    </source>
</evidence>
<dbReference type="InterPro" id="IPR036987">
    <property type="entry name" value="SRA-YDG_sf"/>
</dbReference>
<proteinExistence type="predicted"/>
<dbReference type="SUPFAM" id="SSF88697">
    <property type="entry name" value="PUA domain-like"/>
    <property type="match status" value="1"/>
</dbReference>
<dbReference type="GO" id="GO:0005634">
    <property type="term" value="C:nucleus"/>
    <property type="evidence" value="ECO:0007669"/>
    <property type="project" value="UniProtKB-SubCell"/>
</dbReference>
<dbReference type="GO" id="GO:0000775">
    <property type="term" value="C:chromosome, centromeric region"/>
    <property type="evidence" value="ECO:0007669"/>
    <property type="project" value="UniProtKB-SubCell"/>
</dbReference>
<keyword evidence="6" id="KW-1185">Reference proteome</keyword>
<protein>
    <recommendedName>
        <fullName evidence="4">YDG domain-containing protein</fullName>
    </recommendedName>
</protein>
<dbReference type="Pfam" id="PF02182">
    <property type="entry name" value="SAD_SRA"/>
    <property type="match status" value="1"/>
</dbReference>
<organism evidence="5 6">
    <name type="scientific">Acer saccharum</name>
    <name type="common">Sugar maple</name>
    <dbReference type="NCBI Taxonomy" id="4024"/>
    <lineage>
        <taxon>Eukaryota</taxon>
        <taxon>Viridiplantae</taxon>
        <taxon>Streptophyta</taxon>
        <taxon>Embryophyta</taxon>
        <taxon>Tracheophyta</taxon>
        <taxon>Spermatophyta</taxon>
        <taxon>Magnoliopsida</taxon>
        <taxon>eudicotyledons</taxon>
        <taxon>Gunneridae</taxon>
        <taxon>Pentapetalae</taxon>
        <taxon>rosids</taxon>
        <taxon>malvids</taxon>
        <taxon>Sapindales</taxon>
        <taxon>Sapindaceae</taxon>
        <taxon>Hippocastanoideae</taxon>
        <taxon>Acereae</taxon>
        <taxon>Acer</taxon>
    </lineage>
</organism>
<comment type="subcellular location">
    <subcellularLocation>
        <location evidence="1">Chromosome</location>
        <location evidence="1">Centromere</location>
    </subcellularLocation>
    <subcellularLocation>
        <location evidence="3">Nucleus</location>
    </subcellularLocation>
</comment>
<evidence type="ECO:0000259" key="4">
    <source>
        <dbReference type="PROSITE" id="PS51015"/>
    </source>
</evidence>
<sequence length="509" mass="58031">MLSNQQVDGFSRKPKRPKVYAIRTFPEGCGAHECRMDLKEKNSENSAVMIVNNHQLKEKHSSINGVSRKPKCPRVSAVRTFPEGCGEQECRIDLKENIMENSAVMVVNCHRLEEKHSSIDGVSRKPKRLKVGASRTFPEGCGEQEFRMDLKENITKNSAVKVVNSHHHEEKHSSIDGVSRKPKHPKVGAICTFPEGFGEQECRMDLKENITENSTVMVVKSDHLEEKNSSIVVNTINHRKSPPLYIISPTIARKSPPNSPSRILKELPSMTNNKPLQVINDFNRHKVKYALHCYQEMLLKLLQENVHDFQVVVYNGSRSRVDMMAAKFLKEKLKWINTNQRLGDIPGVQVGDVFEWMAELNVIGLHHQYFNGIDYMKKDGKTLATSIVASGRYANIVESSDVLIYSGHGGNPCVVINQPQDQKLERGNLALKNSMEAKTPVRVIRGFKFSKSSNTSCKNTRYVYDGLYYVHDYWQERGRFDKLVFMFSLERISGQPKLAWPKQHVQRII</sequence>
<accession>A0AA39RCS2</accession>
<dbReference type="SMART" id="SM00466">
    <property type="entry name" value="SRA"/>
    <property type="match status" value="1"/>
</dbReference>
<dbReference type="InterPro" id="IPR051357">
    <property type="entry name" value="H3K9_HMTase_SUVAR3-9"/>
</dbReference>
<dbReference type="PROSITE" id="PS51015">
    <property type="entry name" value="YDG"/>
    <property type="match status" value="1"/>
</dbReference>
<gene>
    <name evidence="5" type="ORF">LWI29_012247</name>
</gene>